<accession>A0AAD6U0M3</accession>
<dbReference type="InterPro" id="IPR000679">
    <property type="entry name" value="Znf_GATA"/>
</dbReference>
<organism evidence="4 5">
    <name type="scientific">Mycena belliarum</name>
    <dbReference type="NCBI Taxonomy" id="1033014"/>
    <lineage>
        <taxon>Eukaryota</taxon>
        <taxon>Fungi</taxon>
        <taxon>Dikarya</taxon>
        <taxon>Basidiomycota</taxon>
        <taxon>Agaricomycotina</taxon>
        <taxon>Agaricomycetes</taxon>
        <taxon>Agaricomycetidae</taxon>
        <taxon>Agaricales</taxon>
        <taxon>Marasmiineae</taxon>
        <taxon>Mycenaceae</taxon>
        <taxon>Mycena</taxon>
    </lineage>
</organism>
<evidence type="ECO:0000259" key="3">
    <source>
        <dbReference type="PROSITE" id="PS50114"/>
    </source>
</evidence>
<reference evidence="4" key="1">
    <citation type="submission" date="2023-03" db="EMBL/GenBank/DDBJ databases">
        <title>Massive genome expansion in bonnet fungi (Mycena s.s.) driven by repeated elements and novel gene families across ecological guilds.</title>
        <authorList>
            <consortium name="Lawrence Berkeley National Laboratory"/>
            <person name="Harder C.B."/>
            <person name="Miyauchi S."/>
            <person name="Viragh M."/>
            <person name="Kuo A."/>
            <person name="Thoen E."/>
            <person name="Andreopoulos B."/>
            <person name="Lu D."/>
            <person name="Skrede I."/>
            <person name="Drula E."/>
            <person name="Henrissat B."/>
            <person name="Morin E."/>
            <person name="Kohler A."/>
            <person name="Barry K."/>
            <person name="LaButti K."/>
            <person name="Morin E."/>
            <person name="Salamov A."/>
            <person name="Lipzen A."/>
            <person name="Mereny Z."/>
            <person name="Hegedus B."/>
            <person name="Baldrian P."/>
            <person name="Stursova M."/>
            <person name="Weitz H."/>
            <person name="Taylor A."/>
            <person name="Grigoriev I.V."/>
            <person name="Nagy L.G."/>
            <person name="Martin F."/>
            <person name="Kauserud H."/>
        </authorList>
    </citation>
    <scope>NUCLEOTIDE SEQUENCE</scope>
    <source>
        <strain evidence="4">CBHHK173m</strain>
    </source>
</reference>
<feature type="region of interest" description="Disordered" evidence="2">
    <location>
        <begin position="46"/>
        <end position="90"/>
    </location>
</feature>
<feature type="domain" description="GATA-type" evidence="3">
    <location>
        <begin position="147"/>
        <end position="174"/>
    </location>
</feature>
<sequence>MCPPRGCGGRGRCPEQISLARHPEAAGGVSVAGWLLLQTRIREEHRRAPSKVPAACGVQSSETPSTSPSDGLSQHPSRHECEIEARVSPEPSERFCRGTAKSVVTLCSSKPPYVRVCNPCPAVSVPEKCTPLPKARMNPPHGGAGKLCGACSLYEKRHQRRRPFSVLLAAARTKE</sequence>
<dbReference type="AlphaFoldDB" id="A0AAD6U0M3"/>
<dbReference type="Proteomes" id="UP001222325">
    <property type="component" value="Unassembled WGS sequence"/>
</dbReference>
<keyword evidence="1" id="KW-0862">Zinc</keyword>
<evidence type="ECO:0000313" key="4">
    <source>
        <dbReference type="EMBL" id="KAJ7083965.1"/>
    </source>
</evidence>
<protein>
    <recommendedName>
        <fullName evidence="3">GATA-type domain-containing protein</fullName>
    </recommendedName>
</protein>
<gene>
    <name evidence="4" type="ORF">B0H15DRAFT_401819</name>
</gene>
<dbReference type="PROSITE" id="PS50114">
    <property type="entry name" value="GATA_ZN_FINGER_2"/>
    <property type="match status" value="1"/>
</dbReference>
<evidence type="ECO:0000256" key="2">
    <source>
        <dbReference type="SAM" id="MobiDB-lite"/>
    </source>
</evidence>
<evidence type="ECO:0000256" key="1">
    <source>
        <dbReference type="PROSITE-ProRule" id="PRU00094"/>
    </source>
</evidence>
<dbReference type="EMBL" id="JARJCN010000039">
    <property type="protein sequence ID" value="KAJ7083965.1"/>
    <property type="molecule type" value="Genomic_DNA"/>
</dbReference>
<evidence type="ECO:0000313" key="5">
    <source>
        <dbReference type="Proteomes" id="UP001222325"/>
    </source>
</evidence>
<keyword evidence="5" id="KW-1185">Reference proteome</keyword>
<dbReference type="GO" id="GO:0006355">
    <property type="term" value="P:regulation of DNA-templated transcription"/>
    <property type="evidence" value="ECO:0007669"/>
    <property type="project" value="InterPro"/>
</dbReference>
<keyword evidence="1" id="KW-0863">Zinc-finger</keyword>
<comment type="caution">
    <text evidence="4">The sequence shown here is derived from an EMBL/GenBank/DDBJ whole genome shotgun (WGS) entry which is preliminary data.</text>
</comment>
<dbReference type="GO" id="GO:0043565">
    <property type="term" value="F:sequence-specific DNA binding"/>
    <property type="evidence" value="ECO:0007669"/>
    <property type="project" value="InterPro"/>
</dbReference>
<proteinExistence type="predicted"/>
<keyword evidence="1" id="KW-0479">Metal-binding</keyword>
<name>A0AAD6U0M3_9AGAR</name>
<dbReference type="GO" id="GO:0008270">
    <property type="term" value="F:zinc ion binding"/>
    <property type="evidence" value="ECO:0007669"/>
    <property type="project" value="UniProtKB-KW"/>
</dbReference>
<feature type="compositionally biased region" description="Polar residues" evidence="2">
    <location>
        <begin position="58"/>
        <end position="75"/>
    </location>
</feature>
<feature type="compositionally biased region" description="Basic and acidic residues" evidence="2">
    <location>
        <begin position="77"/>
        <end position="90"/>
    </location>
</feature>